<proteinExistence type="predicted"/>
<organism evidence="1 2">
    <name type="scientific">Burkholderia stabilis</name>
    <dbReference type="NCBI Taxonomy" id="95485"/>
    <lineage>
        <taxon>Bacteria</taxon>
        <taxon>Pseudomonadati</taxon>
        <taxon>Pseudomonadota</taxon>
        <taxon>Betaproteobacteria</taxon>
        <taxon>Burkholderiales</taxon>
        <taxon>Burkholderiaceae</taxon>
        <taxon>Burkholderia</taxon>
        <taxon>Burkholderia cepacia complex</taxon>
    </lineage>
</organism>
<protein>
    <submittedName>
        <fullName evidence="1">Uncharacterized protein</fullName>
    </submittedName>
</protein>
<evidence type="ECO:0000313" key="1">
    <source>
        <dbReference type="EMBL" id="RXV64114.1"/>
    </source>
</evidence>
<dbReference type="Proteomes" id="UP000289650">
    <property type="component" value="Unassembled WGS sequence"/>
</dbReference>
<dbReference type="OrthoDB" id="9023307at2"/>
<dbReference type="EMBL" id="QWEX01000005">
    <property type="protein sequence ID" value="RXV64114.1"/>
    <property type="molecule type" value="Genomic_DNA"/>
</dbReference>
<evidence type="ECO:0000313" key="2">
    <source>
        <dbReference type="Proteomes" id="UP000289650"/>
    </source>
</evidence>
<reference evidence="1 2" key="1">
    <citation type="submission" date="2018-08" db="EMBL/GenBank/DDBJ databases">
        <title>Mountain-cultivated ginseng endophyte, Burkholderia stabilis and its activity against ginseng root rot disease.</title>
        <authorList>
            <person name="Tapan Kumar M."/>
            <person name="Bae H."/>
            <person name="Shanmugam G."/>
            <person name="Jeon J."/>
        </authorList>
    </citation>
    <scope>NUCLEOTIDE SEQUENCE [LARGE SCALE GENOMIC DNA]</scope>
    <source>
        <strain evidence="1 2">EB159</strain>
    </source>
</reference>
<name>A0A4V1PQH5_9BURK</name>
<gene>
    <name evidence="1" type="ORF">D1006_40625</name>
</gene>
<dbReference type="RefSeq" id="WP_129518702.1">
    <property type="nucleotide sequence ID" value="NZ_QWEX01000005.1"/>
</dbReference>
<sequence length="111" mass="11858">MARSSSKKAPTRPVPQYVNGVVFTLAMQTGDVEVIGIPFEHRGRTWAVHAIVGRDDVPCYAVSDVLTGRHVPKSEASTIDASRTAAMATLDNVTDENWADAFGAVQTATAE</sequence>
<comment type="caution">
    <text evidence="1">The sequence shown here is derived from an EMBL/GenBank/DDBJ whole genome shotgun (WGS) entry which is preliminary data.</text>
</comment>
<dbReference type="AlphaFoldDB" id="A0A4V1PQH5"/>
<accession>A0A4V1PQH5</accession>